<reference evidence="2" key="1">
    <citation type="submission" date="2023-07" db="EMBL/GenBank/DDBJ databases">
        <title>Chromosome-level Genome Assembly of Striped Snakehead (Channa striata).</title>
        <authorList>
            <person name="Liu H."/>
        </authorList>
    </citation>
    <scope>NUCLEOTIDE SEQUENCE</scope>
    <source>
        <strain evidence="2">Gz</strain>
        <tissue evidence="2">Muscle</tissue>
    </source>
</reference>
<feature type="region of interest" description="Disordered" evidence="1">
    <location>
        <begin position="1"/>
        <end position="51"/>
    </location>
</feature>
<proteinExistence type="predicted"/>
<evidence type="ECO:0000313" key="3">
    <source>
        <dbReference type="Proteomes" id="UP001187415"/>
    </source>
</evidence>
<dbReference type="AlphaFoldDB" id="A0AA88N6R1"/>
<organism evidence="2 3">
    <name type="scientific">Channa striata</name>
    <name type="common">Snakehead murrel</name>
    <name type="synonym">Ophicephalus striatus</name>
    <dbReference type="NCBI Taxonomy" id="64152"/>
    <lineage>
        <taxon>Eukaryota</taxon>
        <taxon>Metazoa</taxon>
        <taxon>Chordata</taxon>
        <taxon>Craniata</taxon>
        <taxon>Vertebrata</taxon>
        <taxon>Euteleostomi</taxon>
        <taxon>Actinopterygii</taxon>
        <taxon>Neopterygii</taxon>
        <taxon>Teleostei</taxon>
        <taxon>Neoteleostei</taxon>
        <taxon>Acanthomorphata</taxon>
        <taxon>Anabantaria</taxon>
        <taxon>Anabantiformes</taxon>
        <taxon>Channoidei</taxon>
        <taxon>Channidae</taxon>
        <taxon>Channa</taxon>
    </lineage>
</organism>
<gene>
    <name evidence="2" type="ORF">Q5P01_009413</name>
</gene>
<name>A0AA88N6R1_CHASR</name>
<evidence type="ECO:0000313" key="2">
    <source>
        <dbReference type="EMBL" id="KAK2849579.1"/>
    </source>
</evidence>
<dbReference type="Proteomes" id="UP001187415">
    <property type="component" value="Unassembled WGS sequence"/>
</dbReference>
<accession>A0AA88N6R1</accession>
<keyword evidence="3" id="KW-1185">Reference proteome</keyword>
<evidence type="ECO:0000256" key="1">
    <source>
        <dbReference type="SAM" id="MobiDB-lite"/>
    </source>
</evidence>
<sequence length="75" mass="8008">MVPQSIQPPFESGSGLKHSNGSLEQAQGSEGSASRRADFSLAKAKQGMSDDLCGSVRQWREHSGVCHRNRGIPAV</sequence>
<protein>
    <submittedName>
        <fullName evidence="2">Uncharacterized protein</fullName>
    </submittedName>
</protein>
<feature type="compositionally biased region" description="Polar residues" evidence="1">
    <location>
        <begin position="17"/>
        <end position="32"/>
    </location>
</feature>
<comment type="caution">
    <text evidence="2">The sequence shown here is derived from an EMBL/GenBank/DDBJ whole genome shotgun (WGS) entry which is preliminary data.</text>
</comment>
<dbReference type="EMBL" id="JAUPFM010000006">
    <property type="protein sequence ID" value="KAK2849579.1"/>
    <property type="molecule type" value="Genomic_DNA"/>
</dbReference>